<dbReference type="AlphaFoldDB" id="A0AAF0CSG4"/>
<accession>A0AAF0CSG4</accession>
<organism evidence="3 4">
    <name type="scientific">Synoicihabitans lomoniglobus</name>
    <dbReference type="NCBI Taxonomy" id="2909285"/>
    <lineage>
        <taxon>Bacteria</taxon>
        <taxon>Pseudomonadati</taxon>
        <taxon>Verrucomicrobiota</taxon>
        <taxon>Opitutia</taxon>
        <taxon>Opitutales</taxon>
        <taxon>Opitutaceae</taxon>
        <taxon>Synoicihabitans</taxon>
    </lineage>
</organism>
<name>A0AAF0CSG4_9BACT</name>
<feature type="transmembrane region" description="Helical" evidence="2">
    <location>
        <begin position="67"/>
        <end position="87"/>
    </location>
</feature>
<dbReference type="Proteomes" id="UP001218638">
    <property type="component" value="Chromosome"/>
</dbReference>
<dbReference type="RefSeq" id="WP_330932346.1">
    <property type="nucleotide sequence ID" value="NZ_CP119075.1"/>
</dbReference>
<keyword evidence="2" id="KW-0812">Transmembrane</keyword>
<evidence type="ECO:0000313" key="4">
    <source>
        <dbReference type="Proteomes" id="UP001218638"/>
    </source>
</evidence>
<feature type="transmembrane region" description="Helical" evidence="2">
    <location>
        <begin position="129"/>
        <end position="155"/>
    </location>
</feature>
<protein>
    <submittedName>
        <fullName evidence="3">Uncharacterized protein</fullName>
    </submittedName>
</protein>
<gene>
    <name evidence="3" type="ORF">PXH66_10025</name>
</gene>
<dbReference type="EMBL" id="CP119075">
    <property type="protein sequence ID" value="WED67189.1"/>
    <property type="molecule type" value="Genomic_DNA"/>
</dbReference>
<feature type="transmembrane region" description="Helical" evidence="2">
    <location>
        <begin position="187"/>
        <end position="204"/>
    </location>
</feature>
<feature type="transmembrane region" description="Helical" evidence="2">
    <location>
        <begin position="162"/>
        <end position="181"/>
    </location>
</feature>
<keyword evidence="2" id="KW-1133">Transmembrane helix</keyword>
<feature type="region of interest" description="Disordered" evidence="1">
    <location>
        <begin position="31"/>
        <end position="50"/>
    </location>
</feature>
<keyword evidence="4" id="KW-1185">Reference proteome</keyword>
<keyword evidence="2" id="KW-0472">Membrane</keyword>
<feature type="transmembrane region" description="Helical" evidence="2">
    <location>
        <begin position="99"/>
        <end position="117"/>
    </location>
</feature>
<evidence type="ECO:0000256" key="2">
    <source>
        <dbReference type="SAM" id="Phobius"/>
    </source>
</evidence>
<dbReference type="KEGG" id="slom:PXH66_10025"/>
<proteinExistence type="predicted"/>
<sequence length="220" mass="24491">MIRDVIFLFLGLVLLWTPRSWLRLGKPEATRTKKKKASGGPNRDRMPDDHSLWAGEEFSRRRNWLDFGRALSGGTAVYYTLPTLIQMWINVPGVHIEQVVMMTQAVILLAGVAIQMIRVEERLTLFPPVFYICGLALPVIGIKAGLIAFAAIWAINIILPNPGVFLTAYAGGVVILSIMVGRGTQPAIVMAALAAFPPLVSVLFRRRLAQYRKRTKIVVR</sequence>
<evidence type="ECO:0000313" key="3">
    <source>
        <dbReference type="EMBL" id="WED67189.1"/>
    </source>
</evidence>
<evidence type="ECO:0000256" key="1">
    <source>
        <dbReference type="SAM" id="MobiDB-lite"/>
    </source>
</evidence>
<reference evidence="3" key="1">
    <citation type="submission" date="2023-03" db="EMBL/GenBank/DDBJ databases">
        <title>Lomoglobus Profundus gen. nov., sp. nov., a novel member of the phylum Verrucomicrobia, isolated from deep-marine sediment of South China Sea.</title>
        <authorList>
            <person name="Ahmad T."/>
            <person name="Ishaq S.E."/>
            <person name="Wang F."/>
        </authorList>
    </citation>
    <scope>NUCLEOTIDE SEQUENCE</scope>
    <source>
        <strain evidence="3">LMO-M01</strain>
    </source>
</reference>